<dbReference type="GO" id="GO:0016887">
    <property type="term" value="F:ATP hydrolysis activity"/>
    <property type="evidence" value="ECO:0007669"/>
    <property type="project" value="TreeGrafter"/>
</dbReference>
<feature type="binding site" evidence="3">
    <location>
        <begin position="182"/>
        <end position="189"/>
    </location>
    <ligand>
        <name>ATP</name>
        <dbReference type="ChEBI" id="CHEBI:30616"/>
    </ligand>
</feature>
<organism evidence="7 8">
    <name type="scientific">Phlebiopsis gigantea (strain 11061_1 CR5-6)</name>
    <name type="common">White-rot fungus</name>
    <name type="synonym">Peniophora gigantea</name>
    <dbReference type="NCBI Taxonomy" id="745531"/>
    <lineage>
        <taxon>Eukaryota</taxon>
        <taxon>Fungi</taxon>
        <taxon>Dikarya</taxon>
        <taxon>Basidiomycota</taxon>
        <taxon>Agaricomycotina</taxon>
        <taxon>Agaricomycetes</taxon>
        <taxon>Polyporales</taxon>
        <taxon>Phanerochaetaceae</taxon>
        <taxon>Phlebiopsis</taxon>
    </lineage>
</organism>
<comment type="similarity">
    <text evidence="3 4">Belongs to the TRAFAC class myosin-kinesin ATPase superfamily. Kinesin family.</text>
</comment>
<dbReference type="PANTHER" id="PTHR24115:SF799">
    <property type="entry name" value="KINESIN-LIKE PROTEIN"/>
    <property type="match status" value="1"/>
</dbReference>
<dbReference type="HOGENOM" id="CLU_023803_0_0_1"/>
<feature type="region of interest" description="Disordered" evidence="5">
    <location>
        <begin position="1"/>
        <end position="38"/>
    </location>
</feature>
<dbReference type="Pfam" id="PF00225">
    <property type="entry name" value="Kinesin"/>
    <property type="match status" value="1"/>
</dbReference>
<gene>
    <name evidence="7" type="ORF">PHLGIDRAFT_37544</name>
</gene>
<dbReference type="InterPro" id="IPR036961">
    <property type="entry name" value="Kinesin_motor_dom_sf"/>
</dbReference>
<dbReference type="SMART" id="SM00129">
    <property type="entry name" value="KISc"/>
    <property type="match status" value="1"/>
</dbReference>
<dbReference type="EMBL" id="KN840627">
    <property type="protein sequence ID" value="KIP03229.1"/>
    <property type="molecule type" value="Genomic_DNA"/>
</dbReference>
<evidence type="ECO:0000259" key="6">
    <source>
        <dbReference type="PROSITE" id="PS50067"/>
    </source>
</evidence>
<dbReference type="InterPro" id="IPR019821">
    <property type="entry name" value="Kinesin_motor_CS"/>
</dbReference>
<keyword evidence="8" id="KW-1185">Reference proteome</keyword>
<dbReference type="InterPro" id="IPR027640">
    <property type="entry name" value="Kinesin-like_fam"/>
</dbReference>
<keyword evidence="2 3" id="KW-0067">ATP-binding</keyword>
<feature type="compositionally biased region" description="Polar residues" evidence="5">
    <location>
        <begin position="1"/>
        <end position="14"/>
    </location>
</feature>
<accession>A0A0C3NEZ5</accession>
<dbReference type="InterPro" id="IPR027417">
    <property type="entry name" value="P-loop_NTPase"/>
</dbReference>
<evidence type="ECO:0000256" key="4">
    <source>
        <dbReference type="RuleBase" id="RU000394"/>
    </source>
</evidence>
<dbReference type="PANTHER" id="PTHR24115">
    <property type="entry name" value="KINESIN-RELATED"/>
    <property type="match status" value="1"/>
</dbReference>
<dbReference type="GO" id="GO:0005874">
    <property type="term" value="C:microtubule"/>
    <property type="evidence" value="ECO:0007669"/>
    <property type="project" value="UniProtKB-KW"/>
</dbReference>
<evidence type="ECO:0000313" key="7">
    <source>
        <dbReference type="EMBL" id="KIP03229.1"/>
    </source>
</evidence>
<feature type="compositionally biased region" description="Basic and acidic residues" evidence="5">
    <location>
        <begin position="20"/>
        <end position="29"/>
    </location>
</feature>
<dbReference type="OrthoDB" id="3176171at2759"/>
<dbReference type="SUPFAM" id="SSF52540">
    <property type="entry name" value="P-loop containing nucleoside triphosphate hydrolases"/>
    <property type="match status" value="1"/>
</dbReference>
<proteinExistence type="inferred from homology"/>
<name>A0A0C3NEZ5_PHLG1</name>
<dbReference type="GO" id="GO:0008017">
    <property type="term" value="F:microtubule binding"/>
    <property type="evidence" value="ECO:0007669"/>
    <property type="project" value="InterPro"/>
</dbReference>
<dbReference type="GO" id="GO:0005524">
    <property type="term" value="F:ATP binding"/>
    <property type="evidence" value="ECO:0007669"/>
    <property type="project" value="UniProtKB-UniRule"/>
</dbReference>
<dbReference type="Gene3D" id="3.40.850.10">
    <property type="entry name" value="Kinesin motor domain"/>
    <property type="match status" value="1"/>
</dbReference>
<evidence type="ECO:0000256" key="3">
    <source>
        <dbReference type="PROSITE-ProRule" id="PRU00283"/>
    </source>
</evidence>
<sequence>MSGGSSAALTTTHLPQLRATLDEWREKQPAPRSFTAPRQDLATRLADENAVGAKEGKDIVVAFRTRPPLPDEAAEKFHTLETKEEAAAGDQDTELSDATPELPAKVEFCSGVTAASAEPGTFICHVPGFKWSGPTLTHKSYESDLAFGPAIDNDEVYQRSVVANDMIPLALSSGIACILAYGQTGSGKTYTMEALEHRIARDLFVAAKFIGDRLLRAEQAAKASSSESVEVPDEVKATDVFEFNVSFLELLGKRAVDLLEPVEGLPVDAQGNPVRNEVPIHEDKNGDVRPRLVSRVVESADQLDELIVSALSHRRVSATLRNATSSRSHAVLTVRITNKLMPFAEPGQLLLVDLAGSERYEDSKAHDKQRMLESRENNNSLMSLKECVRAKAKMATEDGFVHIPWRSNKLTMLLKPIFDVESRQPSKTLIIAHVSPHIQDSAHSVTTLSYAAPFKTAPPKPRGPAPYDPQDPRTWNHEQTLAWFTEEFTKRAKVRRAAAHKAQAEKAAREGKETRPLDPAAPVKLAVDVARLCPPGMTAKHFGQLTTMQFVQRSLEAAPELDRDLTANVVKNTAGEVVGTLYYLILSAKTRKRRNIMKSRKTIDVNMYGDSPYDTIPGTNVRIPEGELAEHSVFKMYTREQFVISSQRRSTGWYEVINAAVLEAREAGGNVALAEVEAVSKMMEEDYGTPATQEAAQE</sequence>
<dbReference type="Proteomes" id="UP000053257">
    <property type="component" value="Unassembled WGS sequence"/>
</dbReference>
<dbReference type="GO" id="GO:0005871">
    <property type="term" value="C:kinesin complex"/>
    <property type="evidence" value="ECO:0007669"/>
    <property type="project" value="TreeGrafter"/>
</dbReference>
<evidence type="ECO:0000256" key="5">
    <source>
        <dbReference type="SAM" id="MobiDB-lite"/>
    </source>
</evidence>
<dbReference type="PROSITE" id="PS50067">
    <property type="entry name" value="KINESIN_MOTOR_2"/>
    <property type="match status" value="1"/>
</dbReference>
<protein>
    <recommendedName>
        <fullName evidence="4">Kinesin-like protein</fullName>
    </recommendedName>
</protein>
<keyword evidence="4" id="KW-0493">Microtubule</keyword>
<evidence type="ECO:0000313" key="8">
    <source>
        <dbReference type="Proteomes" id="UP000053257"/>
    </source>
</evidence>
<dbReference type="GO" id="GO:0007018">
    <property type="term" value="P:microtubule-based movement"/>
    <property type="evidence" value="ECO:0007669"/>
    <property type="project" value="InterPro"/>
</dbReference>
<dbReference type="PROSITE" id="PS00411">
    <property type="entry name" value="KINESIN_MOTOR_1"/>
    <property type="match status" value="1"/>
</dbReference>
<dbReference type="PRINTS" id="PR00380">
    <property type="entry name" value="KINESINHEAVY"/>
</dbReference>
<keyword evidence="3 4" id="KW-0505">Motor protein</keyword>
<keyword evidence="1 3" id="KW-0547">Nucleotide-binding</keyword>
<evidence type="ECO:0000256" key="1">
    <source>
        <dbReference type="ARBA" id="ARBA00022741"/>
    </source>
</evidence>
<evidence type="ECO:0000256" key="2">
    <source>
        <dbReference type="ARBA" id="ARBA00022840"/>
    </source>
</evidence>
<reference evidence="7 8" key="1">
    <citation type="journal article" date="2014" name="PLoS Genet.">
        <title>Analysis of the Phlebiopsis gigantea genome, transcriptome and secretome provides insight into its pioneer colonization strategies of wood.</title>
        <authorList>
            <person name="Hori C."/>
            <person name="Ishida T."/>
            <person name="Igarashi K."/>
            <person name="Samejima M."/>
            <person name="Suzuki H."/>
            <person name="Master E."/>
            <person name="Ferreira P."/>
            <person name="Ruiz-Duenas F.J."/>
            <person name="Held B."/>
            <person name="Canessa P."/>
            <person name="Larrondo L.F."/>
            <person name="Schmoll M."/>
            <person name="Druzhinina I.S."/>
            <person name="Kubicek C.P."/>
            <person name="Gaskell J.A."/>
            <person name="Kersten P."/>
            <person name="St John F."/>
            <person name="Glasner J."/>
            <person name="Sabat G."/>
            <person name="Splinter BonDurant S."/>
            <person name="Syed K."/>
            <person name="Yadav J."/>
            <person name="Mgbeahuruike A.C."/>
            <person name="Kovalchuk A."/>
            <person name="Asiegbu F.O."/>
            <person name="Lackner G."/>
            <person name="Hoffmeister D."/>
            <person name="Rencoret J."/>
            <person name="Gutierrez A."/>
            <person name="Sun H."/>
            <person name="Lindquist E."/>
            <person name="Barry K."/>
            <person name="Riley R."/>
            <person name="Grigoriev I.V."/>
            <person name="Henrissat B."/>
            <person name="Kues U."/>
            <person name="Berka R.M."/>
            <person name="Martinez A.T."/>
            <person name="Covert S.F."/>
            <person name="Blanchette R.A."/>
            <person name="Cullen D."/>
        </authorList>
    </citation>
    <scope>NUCLEOTIDE SEQUENCE [LARGE SCALE GENOMIC DNA]</scope>
    <source>
        <strain evidence="7 8">11061_1 CR5-6</strain>
    </source>
</reference>
<dbReference type="InterPro" id="IPR001752">
    <property type="entry name" value="Kinesin_motor_dom"/>
</dbReference>
<dbReference type="GO" id="GO:0003777">
    <property type="term" value="F:microtubule motor activity"/>
    <property type="evidence" value="ECO:0007669"/>
    <property type="project" value="InterPro"/>
</dbReference>
<dbReference type="AlphaFoldDB" id="A0A0C3NEZ5"/>
<dbReference type="STRING" id="745531.A0A0C3NEZ5"/>
<feature type="domain" description="Kinesin motor" evidence="6">
    <location>
        <begin position="58"/>
        <end position="457"/>
    </location>
</feature>